<protein>
    <submittedName>
        <fullName evidence="2">DUF2892 domain-containing protein</fullName>
    </submittedName>
</protein>
<dbReference type="EMBL" id="JBHRTA010000038">
    <property type="protein sequence ID" value="MFC3199356.1"/>
    <property type="molecule type" value="Genomic_DNA"/>
</dbReference>
<reference evidence="3" key="1">
    <citation type="journal article" date="2019" name="Int. J. Syst. Evol. Microbiol.">
        <title>The Global Catalogue of Microorganisms (GCM) 10K type strain sequencing project: providing services to taxonomists for standard genome sequencing and annotation.</title>
        <authorList>
            <consortium name="The Broad Institute Genomics Platform"/>
            <consortium name="The Broad Institute Genome Sequencing Center for Infectious Disease"/>
            <person name="Wu L."/>
            <person name="Ma J."/>
        </authorList>
    </citation>
    <scope>NUCLEOTIDE SEQUENCE [LARGE SCALE GENOMIC DNA]</scope>
    <source>
        <strain evidence="3">KCTC 52416</strain>
    </source>
</reference>
<accession>A0ABV7JTB6</accession>
<gene>
    <name evidence="2" type="ORF">ACFOET_17165</name>
</gene>
<name>A0ABV7JTB6_9SPHI</name>
<organism evidence="2 3">
    <name type="scientific">Parapedobacter deserti</name>
    <dbReference type="NCBI Taxonomy" id="1912957"/>
    <lineage>
        <taxon>Bacteria</taxon>
        <taxon>Pseudomonadati</taxon>
        <taxon>Bacteroidota</taxon>
        <taxon>Sphingobacteriia</taxon>
        <taxon>Sphingobacteriales</taxon>
        <taxon>Sphingobacteriaceae</taxon>
        <taxon>Parapedobacter</taxon>
    </lineage>
</organism>
<evidence type="ECO:0000313" key="3">
    <source>
        <dbReference type="Proteomes" id="UP001595526"/>
    </source>
</evidence>
<keyword evidence="3" id="KW-1185">Reference proteome</keyword>
<proteinExistence type="predicted"/>
<sequence length="95" mass="10153">MEPKTKEILDDVKDRLREAAEHRNIADSERILSVAAGAFVLYNGITCMFKSPISGLAKVAVGGGLILRGATGYCPLTESVCASREGVIVDRAMEV</sequence>
<evidence type="ECO:0000313" key="2">
    <source>
        <dbReference type="EMBL" id="MFC3199356.1"/>
    </source>
</evidence>
<feature type="domain" description="Inner membrane protein YgaP-like transmembrane" evidence="1">
    <location>
        <begin position="23"/>
        <end position="78"/>
    </location>
</feature>
<comment type="caution">
    <text evidence="2">The sequence shown here is derived from an EMBL/GenBank/DDBJ whole genome shotgun (WGS) entry which is preliminary data.</text>
</comment>
<dbReference type="Pfam" id="PF11127">
    <property type="entry name" value="YgaP-like_TM"/>
    <property type="match status" value="1"/>
</dbReference>
<dbReference type="Gene3D" id="6.10.140.1340">
    <property type="match status" value="1"/>
</dbReference>
<dbReference type="Proteomes" id="UP001595526">
    <property type="component" value="Unassembled WGS sequence"/>
</dbReference>
<dbReference type="InterPro" id="IPR021309">
    <property type="entry name" value="YgaP-like_TM"/>
</dbReference>
<dbReference type="RefSeq" id="WP_379024880.1">
    <property type="nucleotide sequence ID" value="NZ_JBHRTA010000038.1"/>
</dbReference>
<evidence type="ECO:0000259" key="1">
    <source>
        <dbReference type="Pfam" id="PF11127"/>
    </source>
</evidence>